<reference evidence="2" key="1">
    <citation type="submission" date="2022-08" db="EMBL/GenBank/DDBJ databases">
        <authorList>
            <person name="Kallberg Y."/>
            <person name="Tangrot J."/>
            <person name="Rosling A."/>
        </authorList>
    </citation>
    <scope>NUCLEOTIDE SEQUENCE</scope>
    <source>
        <strain evidence="2">Wild A</strain>
    </source>
</reference>
<gene>
    <name evidence="2" type="ORF">FWILDA_LOCUS5622</name>
</gene>
<accession>A0A9W4SL19</accession>
<keyword evidence="3" id="KW-1185">Reference proteome</keyword>
<feature type="region of interest" description="Disordered" evidence="1">
    <location>
        <begin position="56"/>
        <end position="107"/>
    </location>
</feature>
<dbReference type="EMBL" id="CAMKVN010000950">
    <property type="protein sequence ID" value="CAI2172525.1"/>
    <property type="molecule type" value="Genomic_DNA"/>
</dbReference>
<evidence type="ECO:0000313" key="2">
    <source>
        <dbReference type="EMBL" id="CAI2172525.1"/>
    </source>
</evidence>
<evidence type="ECO:0000256" key="1">
    <source>
        <dbReference type="SAM" id="MobiDB-lite"/>
    </source>
</evidence>
<protein>
    <submittedName>
        <fullName evidence="2">10874_t:CDS:1</fullName>
    </submittedName>
</protein>
<dbReference type="AlphaFoldDB" id="A0A9W4SL19"/>
<dbReference type="OrthoDB" id="2407123at2759"/>
<proteinExistence type="predicted"/>
<organism evidence="2 3">
    <name type="scientific">Funneliformis geosporum</name>
    <dbReference type="NCBI Taxonomy" id="1117311"/>
    <lineage>
        <taxon>Eukaryota</taxon>
        <taxon>Fungi</taxon>
        <taxon>Fungi incertae sedis</taxon>
        <taxon>Mucoromycota</taxon>
        <taxon>Glomeromycotina</taxon>
        <taxon>Glomeromycetes</taxon>
        <taxon>Glomerales</taxon>
        <taxon>Glomeraceae</taxon>
        <taxon>Funneliformis</taxon>
    </lineage>
</organism>
<name>A0A9W4SL19_9GLOM</name>
<dbReference type="Proteomes" id="UP001153678">
    <property type="component" value="Unassembled WGS sequence"/>
</dbReference>
<evidence type="ECO:0000313" key="3">
    <source>
        <dbReference type="Proteomes" id="UP001153678"/>
    </source>
</evidence>
<sequence length="107" mass="12719">MEDIFERLSLKEEFFKTFKVASDKDFVELWESILEIDNTLDYKEFSEVYGTITTEQHRFSSKQQQKKTSKQHGIPNVQFAKNESETFEGDNSNNYESEDVSKLFEKR</sequence>
<comment type="caution">
    <text evidence="2">The sequence shown here is derived from an EMBL/GenBank/DDBJ whole genome shotgun (WGS) entry which is preliminary data.</text>
</comment>